<dbReference type="PANTHER" id="PTHR32234">
    <property type="entry name" value="THIOL:DISULFIDE INTERCHANGE PROTEIN DSBD"/>
    <property type="match status" value="1"/>
</dbReference>
<dbReference type="InterPro" id="IPR028250">
    <property type="entry name" value="DsbDN"/>
</dbReference>
<proteinExistence type="predicted"/>
<evidence type="ECO:0000313" key="12">
    <source>
        <dbReference type="Proteomes" id="UP000677537"/>
    </source>
</evidence>
<dbReference type="InterPro" id="IPR035671">
    <property type="entry name" value="DsbD_gamma"/>
</dbReference>
<feature type="chain" id="PRO_5037567309" evidence="9">
    <location>
        <begin position="20"/>
        <end position="710"/>
    </location>
</feature>
<keyword evidence="2" id="KW-1003">Cell membrane</keyword>
<keyword evidence="6 8" id="KW-0472">Membrane</keyword>
<organism evidence="11 12">
    <name type="scientific">Roseomonas indoligenes</name>
    <dbReference type="NCBI Taxonomy" id="2820811"/>
    <lineage>
        <taxon>Bacteria</taxon>
        <taxon>Pseudomonadati</taxon>
        <taxon>Pseudomonadota</taxon>
        <taxon>Alphaproteobacteria</taxon>
        <taxon>Acetobacterales</taxon>
        <taxon>Roseomonadaceae</taxon>
        <taxon>Roseomonas</taxon>
    </lineage>
</organism>
<comment type="caution">
    <text evidence="11">The sequence shown here is derived from an EMBL/GenBank/DDBJ whole genome shotgun (WGS) entry which is preliminary data.</text>
</comment>
<dbReference type="AlphaFoldDB" id="A0A940N2M1"/>
<evidence type="ECO:0000256" key="8">
    <source>
        <dbReference type="SAM" id="Phobius"/>
    </source>
</evidence>
<feature type="transmembrane region" description="Helical" evidence="8">
    <location>
        <begin position="533"/>
        <end position="553"/>
    </location>
</feature>
<sequence length="710" mass="72472">MRALLLLLAVLLAPATARAVESDAVESPRARVTLAAENTAVAPGQPFRLALRMVLAPGWHSYWTNPGDAGEAPALDLALPDGGAAGPLALPAPTRIPAGPLMSFGYTGEALFPLTVTPPASLQPGRLYTIEGTARWLVCAEICIPEEGDFRLDLPVEATPRPDPGAAPLFRAAEAALPRPLPFAARAGFEGRRGALEITGPGLAPGAVKEAFFFPEAPGAIESAAPQPLSLRDSALTLSLARGPLPLPDHLSGVVAITDAAGVRGAYTLSVAPGPMPAAPAGLPLWQAVLLAALGGLILNLMPCVFPILAMKAMALARHAGAGRTALRAESLAYAAGVVLAFLLLGGALVALRAAGIAAGWGFQFTAPAFVAAMAWLMLAVGLNLSGVYAVAGPALSGGRGSFATGLLAVAVATPCTAPFMAAALGAALAMPPAAALAVFAALGIGMAAPQLLIALAPNLALGLARLLPRPGAWMERLRQALAFPMYAAAAWLAWVVSVQAGPEGLGWVLAGAVLVAFAAWALGATPAGRARWIGRGAAGLAMAAALATLPALSGTAPAPRTEVSGEAWSARRLAELRAEGRPVFVNLTAAWCITCRVNERVALETEATRDAFARAGIAVLTGDWTRGDSAITALLREQGREGVPLYLLYPPGDGAPVVLPQILTERMVGEAVAALPRPPARPLALPLARPDDARTGSAMLRQPPPLAER</sequence>
<keyword evidence="4" id="KW-0201">Cytochrome c-type biogenesis</keyword>
<evidence type="ECO:0000256" key="4">
    <source>
        <dbReference type="ARBA" id="ARBA00022748"/>
    </source>
</evidence>
<dbReference type="Pfam" id="PF02683">
    <property type="entry name" value="DsbD_TM"/>
    <property type="match status" value="1"/>
</dbReference>
<dbReference type="GO" id="GO:0017004">
    <property type="term" value="P:cytochrome complex assembly"/>
    <property type="evidence" value="ECO:0007669"/>
    <property type="project" value="UniProtKB-KW"/>
</dbReference>
<comment type="subcellular location">
    <subcellularLocation>
        <location evidence="1">Cell membrane</location>
        <topology evidence="1">Multi-pass membrane protein</topology>
    </subcellularLocation>
</comment>
<dbReference type="InterPro" id="IPR036249">
    <property type="entry name" value="Thioredoxin-like_sf"/>
</dbReference>
<dbReference type="RefSeq" id="WP_209375698.1">
    <property type="nucleotide sequence ID" value="NZ_JAGIZA010000013.1"/>
</dbReference>
<feature type="transmembrane region" description="Helical" evidence="8">
    <location>
        <begin position="505"/>
        <end position="526"/>
    </location>
</feature>
<feature type="region of interest" description="Disordered" evidence="7">
    <location>
        <begin position="681"/>
        <end position="710"/>
    </location>
</feature>
<dbReference type="GO" id="GO:0045454">
    <property type="term" value="P:cell redox homeostasis"/>
    <property type="evidence" value="ECO:0007669"/>
    <property type="project" value="TreeGrafter"/>
</dbReference>
<dbReference type="InterPro" id="IPR003834">
    <property type="entry name" value="Cyt_c_assmbl_TM_dom"/>
</dbReference>
<gene>
    <name evidence="11" type="ORF">J5Y10_19075</name>
</gene>
<evidence type="ECO:0000256" key="3">
    <source>
        <dbReference type="ARBA" id="ARBA00022692"/>
    </source>
</evidence>
<keyword evidence="9" id="KW-0732">Signal</keyword>
<dbReference type="PROSITE" id="PS51352">
    <property type="entry name" value="THIOREDOXIN_2"/>
    <property type="match status" value="1"/>
</dbReference>
<dbReference type="GO" id="GO:0005886">
    <property type="term" value="C:plasma membrane"/>
    <property type="evidence" value="ECO:0007669"/>
    <property type="project" value="UniProtKB-SubCell"/>
</dbReference>
<evidence type="ECO:0000313" key="11">
    <source>
        <dbReference type="EMBL" id="MBP0494896.1"/>
    </source>
</evidence>
<evidence type="ECO:0000256" key="6">
    <source>
        <dbReference type="ARBA" id="ARBA00023136"/>
    </source>
</evidence>
<evidence type="ECO:0000256" key="1">
    <source>
        <dbReference type="ARBA" id="ARBA00004651"/>
    </source>
</evidence>
<protein>
    <submittedName>
        <fullName evidence="11">Thioredoxin family protein</fullName>
    </submittedName>
</protein>
<feature type="domain" description="Thioredoxin" evidence="10">
    <location>
        <begin position="539"/>
        <end position="678"/>
    </location>
</feature>
<dbReference type="Gene3D" id="3.40.30.10">
    <property type="entry name" value="Glutaredoxin"/>
    <property type="match status" value="1"/>
</dbReference>
<feature type="transmembrane region" description="Helical" evidence="8">
    <location>
        <begin position="285"/>
        <end position="311"/>
    </location>
</feature>
<dbReference type="CDD" id="cd02953">
    <property type="entry name" value="DsbDgamma"/>
    <property type="match status" value="1"/>
</dbReference>
<feature type="signal peptide" evidence="9">
    <location>
        <begin position="1"/>
        <end position="19"/>
    </location>
</feature>
<feature type="transmembrane region" description="Helical" evidence="8">
    <location>
        <begin position="435"/>
        <end position="460"/>
    </location>
</feature>
<feature type="transmembrane region" description="Helical" evidence="8">
    <location>
        <begin position="369"/>
        <end position="391"/>
    </location>
</feature>
<dbReference type="Pfam" id="PF13899">
    <property type="entry name" value="Thioredoxin_7"/>
    <property type="match status" value="1"/>
</dbReference>
<dbReference type="GO" id="GO:0015035">
    <property type="term" value="F:protein-disulfide reductase activity"/>
    <property type="evidence" value="ECO:0007669"/>
    <property type="project" value="TreeGrafter"/>
</dbReference>
<keyword evidence="12" id="KW-1185">Reference proteome</keyword>
<evidence type="ECO:0000256" key="2">
    <source>
        <dbReference type="ARBA" id="ARBA00022475"/>
    </source>
</evidence>
<accession>A0A940N2M1</accession>
<dbReference type="Proteomes" id="UP000677537">
    <property type="component" value="Unassembled WGS sequence"/>
</dbReference>
<dbReference type="EMBL" id="JAGIZA010000013">
    <property type="protein sequence ID" value="MBP0494896.1"/>
    <property type="molecule type" value="Genomic_DNA"/>
</dbReference>
<keyword evidence="3 8" id="KW-0812">Transmembrane</keyword>
<evidence type="ECO:0000256" key="9">
    <source>
        <dbReference type="SAM" id="SignalP"/>
    </source>
</evidence>
<feature type="transmembrane region" description="Helical" evidence="8">
    <location>
        <begin position="403"/>
        <end position="429"/>
    </location>
</feature>
<reference evidence="11" key="1">
    <citation type="submission" date="2021-03" db="EMBL/GenBank/DDBJ databases">
        <authorList>
            <person name="So Y."/>
        </authorList>
    </citation>
    <scope>NUCLEOTIDE SEQUENCE</scope>
    <source>
        <strain evidence="11">SG15</strain>
    </source>
</reference>
<evidence type="ECO:0000256" key="5">
    <source>
        <dbReference type="ARBA" id="ARBA00022989"/>
    </source>
</evidence>
<name>A0A940N2M1_9PROT</name>
<feature type="transmembrane region" description="Helical" evidence="8">
    <location>
        <begin position="481"/>
        <end position="499"/>
    </location>
</feature>
<evidence type="ECO:0000256" key="7">
    <source>
        <dbReference type="SAM" id="MobiDB-lite"/>
    </source>
</evidence>
<feature type="transmembrane region" description="Helical" evidence="8">
    <location>
        <begin position="332"/>
        <end position="363"/>
    </location>
</feature>
<dbReference type="InterPro" id="IPR013766">
    <property type="entry name" value="Thioredoxin_domain"/>
</dbReference>
<evidence type="ECO:0000259" key="10">
    <source>
        <dbReference type="PROSITE" id="PS51352"/>
    </source>
</evidence>
<dbReference type="SUPFAM" id="SSF52833">
    <property type="entry name" value="Thioredoxin-like"/>
    <property type="match status" value="1"/>
</dbReference>
<dbReference type="Pfam" id="PF11412">
    <property type="entry name" value="DsbD_N"/>
    <property type="match status" value="1"/>
</dbReference>
<keyword evidence="5 8" id="KW-1133">Transmembrane helix</keyword>
<dbReference type="PANTHER" id="PTHR32234:SF3">
    <property type="entry name" value="SUPPRESSION OF COPPER SENSITIVITY PROTEIN"/>
    <property type="match status" value="1"/>
</dbReference>